<accession>A0AAU7QP45</accession>
<keyword evidence="3 5" id="KW-1133">Transmembrane helix</keyword>
<dbReference type="GO" id="GO:0009403">
    <property type="term" value="P:toxin biosynthetic process"/>
    <property type="evidence" value="ECO:0007669"/>
    <property type="project" value="InterPro"/>
</dbReference>
<feature type="transmembrane region" description="Helical" evidence="5">
    <location>
        <begin position="105"/>
        <end position="126"/>
    </location>
</feature>
<dbReference type="EMBL" id="CP157948">
    <property type="protein sequence ID" value="XBS91391.1"/>
    <property type="molecule type" value="Genomic_DNA"/>
</dbReference>
<protein>
    <submittedName>
        <fullName evidence="6">CvpA family protein</fullName>
    </submittedName>
</protein>
<feature type="transmembrane region" description="Helical" evidence="5">
    <location>
        <begin position="7"/>
        <end position="25"/>
    </location>
</feature>
<keyword evidence="2 5" id="KW-0812">Transmembrane</keyword>
<dbReference type="PANTHER" id="PTHR36926">
    <property type="entry name" value="COLICIN V PRODUCTION PROTEIN"/>
    <property type="match status" value="1"/>
</dbReference>
<evidence type="ECO:0000256" key="4">
    <source>
        <dbReference type="ARBA" id="ARBA00023136"/>
    </source>
</evidence>
<evidence type="ECO:0000256" key="2">
    <source>
        <dbReference type="ARBA" id="ARBA00022692"/>
    </source>
</evidence>
<dbReference type="InterPro" id="IPR003825">
    <property type="entry name" value="Colicin-V_CvpA"/>
</dbReference>
<proteinExistence type="predicted"/>
<feature type="transmembrane region" description="Helical" evidence="5">
    <location>
        <begin position="31"/>
        <end position="52"/>
    </location>
</feature>
<reference evidence="6" key="1">
    <citation type="submission" date="2024-06" db="EMBL/GenBank/DDBJ databases">
        <authorList>
            <person name="Sun Y."/>
        </authorList>
    </citation>
    <scope>NUCLEOTIDE SEQUENCE</scope>
    <source>
        <strain evidence="6">IGA1.0</strain>
    </source>
</reference>
<comment type="subcellular location">
    <subcellularLocation>
        <location evidence="1">Membrane</location>
        <topology evidence="1">Multi-pass membrane protein</topology>
    </subcellularLocation>
</comment>
<keyword evidence="4 5" id="KW-0472">Membrane</keyword>
<sequence length="209" mass="22451">MNWTDYIILGVLALSVLVGLWRGLVSEVLALVIWIAAFWVAWSFGPAVARHFEHVIELPSARIIVGYGLCFVAVLILGALLRFVISRLVESTGLSGTDRLLGMLFGLVRGVLLVTLLVFLIGFTAFTRDPWWQQSVLLPQFQHVAAWLGQQVPPGVRDYIHPPTVLDRLSGLPATLPASISGASPAPAATSIHPASPAAASSAAPPRNF</sequence>
<evidence type="ECO:0000313" key="6">
    <source>
        <dbReference type="EMBL" id="XBS91391.1"/>
    </source>
</evidence>
<gene>
    <name evidence="6" type="ORF">ABNK63_07060</name>
</gene>
<feature type="transmembrane region" description="Helical" evidence="5">
    <location>
        <begin position="64"/>
        <end position="85"/>
    </location>
</feature>
<dbReference type="RefSeq" id="WP_007805140.1">
    <property type="nucleotide sequence ID" value="NZ_CP157948.1"/>
</dbReference>
<name>A0AAU7QP45_9GAMM</name>
<evidence type="ECO:0000256" key="5">
    <source>
        <dbReference type="SAM" id="Phobius"/>
    </source>
</evidence>
<dbReference type="PANTHER" id="PTHR36926:SF1">
    <property type="entry name" value="COLICIN V PRODUCTION PROTEIN"/>
    <property type="match status" value="1"/>
</dbReference>
<organism evidence="6">
    <name type="scientific">Rhodanobacter sp. IGA1.0</name>
    <dbReference type="NCBI Taxonomy" id="3158582"/>
    <lineage>
        <taxon>Bacteria</taxon>
        <taxon>Pseudomonadati</taxon>
        <taxon>Pseudomonadota</taxon>
        <taxon>Gammaproteobacteria</taxon>
        <taxon>Lysobacterales</taxon>
        <taxon>Rhodanobacteraceae</taxon>
        <taxon>Rhodanobacter</taxon>
    </lineage>
</organism>
<dbReference type="GO" id="GO:0016020">
    <property type="term" value="C:membrane"/>
    <property type="evidence" value="ECO:0007669"/>
    <property type="project" value="UniProtKB-SubCell"/>
</dbReference>
<dbReference type="InterPro" id="IPR052719">
    <property type="entry name" value="CvpA-like"/>
</dbReference>
<dbReference type="Pfam" id="PF02674">
    <property type="entry name" value="Colicin_V"/>
    <property type="match status" value="1"/>
</dbReference>
<evidence type="ECO:0000256" key="3">
    <source>
        <dbReference type="ARBA" id="ARBA00022989"/>
    </source>
</evidence>
<dbReference type="AlphaFoldDB" id="A0AAU7QP45"/>
<evidence type="ECO:0000256" key="1">
    <source>
        <dbReference type="ARBA" id="ARBA00004141"/>
    </source>
</evidence>